<sequence>MLDAVAHSNCLAVAVAAVAYYLLGAAWFTPLFGKAWDRSIGYDRSRDTTFGPAYYVVPLVSTVLVALALGVILAALAPTFGEALIVGVVVGLGVAAVSINNALTPHTPHPYVFGAVTGGYHLVGIVLVSAIIGAFPN</sequence>
<organism evidence="2 3">
    <name type="scientific">Gordonia pseudamarae</name>
    <dbReference type="NCBI Taxonomy" id="2831662"/>
    <lineage>
        <taxon>Bacteria</taxon>
        <taxon>Bacillati</taxon>
        <taxon>Actinomycetota</taxon>
        <taxon>Actinomycetes</taxon>
        <taxon>Mycobacteriales</taxon>
        <taxon>Gordoniaceae</taxon>
        <taxon>Gordonia</taxon>
    </lineage>
</organism>
<feature type="transmembrane region" description="Helical" evidence="1">
    <location>
        <begin position="53"/>
        <end position="77"/>
    </location>
</feature>
<keyword evidence="3" id="KW-1185">Reference proteome</keyword>
<evidence type="ECO:0000313" key="2">
    <source>
        <dbReference type="EMBL" id="QHN33541.1"/>
    </source>
</evidence>
<feature type="transmembrane region" description="Helical" evidence="1">
    <location>
        <begin position="83"/>
        <end position="103"/>
    </location>
</feature>
<dbReference type="RefSeq" id="WP_213245665.1">
    <property type="nucleotide sequence ID" value="NZ_CP045806.1"/>
</dbReference>
<gene>
    <name evidence="2" type="ORF">GII31_00080</name>
</gene>
<keyword evidence="1" id="KW-0812">Transmembrane</keyword>
<proteinExistence type="predicted"/>
<dbReference type="Pfam" id="PF08570">
    <property type="entry name" value="DUF1761"/>
    <property type="match status" value="1"/>
</dbReference>
<dbReference type="Proteomes" id="UP001059836">
    <property type="component" value="Chromosome"/>
</dbReference>
<dbReference type="EMBL" id="CP045809">
    <property type="protein sequence ID" value="QHN33541.1"/>
    <property type="molecule type" value="Genomic_DNA"/>
</dbReference>
<accession>A0ABX6IC00</accession>
<feature type="transmembrane region" description="Helical" evidence="1">
    <location>
        <begin position="12"/>
        <end position="32"/>
    </location>
</feature>
<keyword evidence="1" id="KW-1133">Transmembrane helix</keyword>
<evidence type="ECO:0000313" key="3">
    <source>
        <dbReference type="Proteomes" id="UP001059836"/>
    </source>
</evidence>
<reference evidence="2" key="1">
    <citation type="journal article" date="2021" name="Nat. Microbiol.">
        <title>Cocultivation of an ultrasmall environmental parasitic bacterium with lytic ability against bacteria associated with wastewater foams.</title>
        <authorList>
            <person name="Batinovic S."/>
            <person name="Rose J.J.A."/>
            <person name="Ratcliffe J."/>
            <person name="Seviour R.J."/>
            <person name="Petrovski S."/>
        </authorList>
    </citation>
    <scope>NUCLEOTIDE SEQUENCE</scope>
    <source>
        <strain evidence="2">CON9</strain>
    </source>
</reference>
<keyword evidence="1" id="KW-0472">Membrane</keyword>
<feature type="transmembrane region" description="Helical" evidence="1">
    <location>
        <begin position="110"/>
        <end position="135"/>
    </location>
</feature>
<name>A0ABX6IC00_9ACTN</name>
<protein>
    <submittedName>
        <fullName evidence="2">DUF1761 family protein</fullName>
    </submittedName>
</protein>
<dbReference type="InterPro" id="IPR013879">
    <property type="entry name" value="DUF1761"/>
</dbReference>
<evidence type="ECO:0000256" key="1">
    <source>
        <dbReference type="SAM" id="Phobius"/>
    </source>
</evidence>